<evidence type="ECO:0000256" key="2">
    <source>
        <dbReference type="ARBA" id="ARBA00023125"/>
    </source>
</evidence>
<accession>A0A3D8JXS7</accession>
<protein>
    <submittedName>
        <fullName evidence="6">TetR/AcrR family transcriptional regulator</fullName>
    </submittedName>
</protein>
<sequence length="197" mass="22326">MKKGEKAQSPVLDTRERILRTASELFYREGTRAVGVDLIVAQSGVAKTSLYRHFATKDDLIEAFLHREDEDFWQHWDDVAAEHKDAPREELDAQLQWLGERIARPGYRGCPQINIAAEYSDDKHPARKVAVAHKREMRRRLAELASAMELDEPETFALRLGTIIDGALSSGRALHAEGPAKFLQELAQMLIPKKGRK</sequence>
<dbReference type="OrthoDB" id="116240at2"/>
<keyword evidence="2 4" id="KW-0238">DNA-binding</keyword>
<dbReference type="PANTHER" id="PTHR47506">
    <property type="entry name" value="TRANSCRIPTIONAL REGULATORY PROTEIN"/>
    <property type="match status" value="1"/>
</dbReference>
<feature type="domain" description="HTH tetR-type" evidence="5">
    <location>
        <begin position="12"/>
        <end position="72"/>
    </location>
</feature>
<comment type="caution">
    <text evidence="6">The sequence shown here is derived from an EMBL/GenBank/DDBJ whole genome shotgun (WGS) entry which is preliminary data.</text>
</comment>
<dbReference type="GO" id="GO:0003677">
    <property type="term" value="F:DNA binding"/>
    <property type="evidence" value="ECO:0007669"/>
    <property type="project" value="UniProtKB-UniRule"/>
</dbReference>
<dbReference type="SUPFAM" id="SSF46689">
    <property type="entry name" value="Homeodomain-like"/>
    <property type="match status" value="1"/>
</dbReference>
<dbReference type="Pfam" id="PF00440">
    <property type="entry name" value="TetR_N"/>
    <property type="match status" value="1"/>
</dbReference>
<dbReference type="SUPFAM" id="SSF48498">
    <property type="entry name" value="Tetracyclin repressor-like, C-terminal domain"/>
    <property type="match status" value="1"/>
</dbReference>
<evidence type="ECO:0000256" key="4">
    <source>
        <dbReference type="PROSITE-ProRule" id="PRU00335"/>
    </source>
</evidence>
<organism evidence="6 7">
    <name type="scientific">Trinickia dinghuensis</name>
    <dbReference type="NCBI Taxonomy" id="2291023"/>
    <lineage>
        <taxon>Bacteria</taxon>
        <taxon>Pseudomonadati</taxon>
        <taxon>Pseudomonadota</taxon>
        <taxon>Betaproteobacteria</taxon>
        <taxon>Burkholderiales</taxon>
        <taxon>Burkholderiaceae</taxon>
        <taxon>Trinickia</taxon>
    </lineage>
</organism>
<dbReference type="Proteomes" id="UP000256838">
    <property type="component" value="Unassembled WGS sequence"/>
</dbReference>
<dbReference type="PRINTS" id="PR00455">
    <property type="entry name" value="HTHTETR"/>
</dbReference>
<dbReference type="PANTHER" id="PTHR47506:SF3">
    <property type="entry name" value="HTH-TYPE TRANSCRIPTIONAL REGULATOR LMRA"/>
    <property type="match status" value="1"/>
</dbReference>
<gene>
    <name evidence="6" type="ORF">DWV00_17640</name>
</gene>
<dbReference type="InterPro" id="IPR001647">
    <property type="entry name" value="HTH_TetR"/>
</dbReference>
<dbReference type="EMBL" id="QRGA01000009">
    <property type="protein sequence ID" value="RDU97690.1"/>
    <property type="molecule type" value="Genomic_DNA"/>
</dbReference>
<evidence type="ECO:0000313" key="7">
    <source>
        <dbReference type="Proteomes" id="UP000256838"/>
    </source>
</evidence>
<evidence type="ECO:0000313" key="6">
    <source>
        <dbReference type="EMBL" id="RDU97690.1"/>
    </source>
</evidence>
<reference evidence="6 7" key="1">
    <citation type="submission" date="2018-08" db="EMBL/GenBank/DDBJ databases">
        <title>Paraburkholderia sp. DHOM06 isolated from forest soil.</title>
        <authorList>
            <person name="Gao Z.-H."/>
            <person name="Qiu L.-H."/>
        </authorList>
    </citation>
    <scope>NUCLEOTIDE SEQUENCE [LARGE SCALE GENOMIC DNA]</scope>
    <source>
        <strain evidence="6 7">DHOM06</strain>
    </source>
</reference>
<evidence type="ECO:0000259" key="5">
    <source>
        <dbReference type="PROSITE" id="PS50977"/>
    </source>
</evidence>
<dbReference type="InterPro" id="IPR036271">
    <property type="entry name" value="Tet_transcr_reg_TetR-rel_C_sf"/>
</dbReference>
<name>A0A3D8JXS7_9BURK</name>
<dbReference type="InterPro" id="IPR009057">
    <property type="entry name" value="Homeodomain-like_sf"/>
</dbReference>
<dbReference type="PROSITE" id="PS50977">
    <property type="entry name" value="HTH_TETR_2"/>
    <property type="match status" value="1"/>
</dbReference>
<dbReference type="Gene3D" id="1.10.357.10">
    <property type="entry name" value="Tetracycline Repressor, domain 2"/>
    <property type="match status" value="1"/>
</dbReference>
<keyword evidence="7" id="KW-1185">Reference proteome</keyword>
<feature type="DNA-binding region" description="H-T-H motif" evidence="4">
    <location>
        <begin position="35"/>
        <end position="54"/>
    </location>
</feature>
<dbReference type="AlphaFoldDB" id="A0A3D8JXS7"/>
<proteinExistence type="predicted"/>
<evidence type="ECO:0000256" key="3">
    <source>
        <dbReference type="ARBA" id="ARBA00023163"/>
    </source>
</evidence>
<dbReference type="RefSeq" id="WP_115534879.1">
    <property type="nucleotide sequence ID" value="NZ_QRGA01000009.1"/>
</dbReference>
<keyword evidence="3" id="KW-0804">Transcription</keyword>
<evidence type="ECO:0000256" key="1">
    <source>
        <dbReference type="ARBA" id="ARBA00023015"/>
    </source>
</evidence>
<keyword evidence="1" id="KW-0805">Transcription regulation</keyword>